<keyword evidence="1" id="KW-1133">Transmembrane helix</keyword>
<comment type="caution">
    <text evidence="2">The sequence shown here is derived from an EMBL/GenBank/DDBJ whole genome shotgun (WGS) entry which is preliminary data.</text>
</comment>
<evidence type="ECO:0000256" key="1">
    <source>
        <dbReference type="SAM" id="Phobius"/>
    </source>
</evidence>
<feature type="transmembrane region" description="Helical" evidence="1">
    <location>
        <begin position="111"/>
        <end position="130"/>
    </location>
</feature>
<evidence type="ECO:0000313" key="2">
    <source>
        <dbReference type="EMBL" id="GER37397.1"/>
    </source>
</evidence>
<sequence>MELTGLEQGRRGRLLVVLALDGGSQRLLVRQNWSGVEEIERLVGFESPPSSLFSSLFLCWWAWGGPSFCPPASGDGRGGAVVGGGLRRIWSGGWCLGCSTAMVSDGRSSAVLPYFFPVPLMLGLGLTIALTSGQW</sequence>
<keyword evidence="3" id="KW-1185">Reference proteome</keyword>
<gene>
    <name evidence="2" type="ORF">STAS_13809</name>
</gene>
<keyword evidence="1" id="KW-0812">Transmembrane</keyword>
<dbReference type="EMBL" id="BKCP01005361">
    <property type="protein sequence ID" value="GER37397.1"/>
    <property type="molecule type" value="Genomic_DNA"/>
</dbReference>
<reference evidence="3" key="1">
    <citation type="journal article" date="2019" name="Curr. Biol.">
        <title>Genome Sequence of Striga asiatica Provides Insight into the Evolution of Plant Parasitism.</title>
        <authorList>
            <person name="Yoshida S."/>
            <person name="Kim S."/>
            <person name="Wafula E.K."/>
            <person name="Tanskanen J."/>
            <person name="Kim Y.M."/>
            <person name="Honaas L."/>
            <person name="Yang Z."/>
            <person name="Spallek T."/>
            <person name="Conn C.E."/>
            <person name="Ichihashi Y."/>
            <person name="Cheong K."/>
            <person name="Cui S."/>
            <person name="Der J.P."/>
            <person name="Gundlach H."/>
            <person name="Jiao Y."/>
            <person name="Hori C."/>
            <person name="Ishida J.K."/>
            <person name="Kasahara H."/>
            <person name="Kiba T."/>
            <person name="Kim M.S."/>
            <person name="Koo N."/>
            <person name="Laohavisit A."/>
            <person name="Lee Y.H."/>
            <person name="Lumba S."/>
            <person name="McCourt P."/>
            <person name="Mortimer J.C."/>
            <person name="Mutuku J.M."/>
            <person name="Nomura T."/>
            <person name="Sasaki-Sekimoto Y."/>
            <person name="Seto Y."/>
            <person name="Wang Y."/>
            <person name="Wakatake T."/>
            <person name="Sakakibara H."/>
            <person name="Demura T."/>
            <person name="Yamaguchi S."/>
            <person name="Yoneyama K."/>
            <person name="Manabe R.I."/>
            <person name="Nelson D.C."/>
            <person name="Schulman A.H."/>
            <person name="Timko M.P."/>
            <person name="dePamphilis C.W."/>
            <person name="Choi D."/>
            <person name="Shirasu K."/>
        </authorList>
    </citation>
    <scope>NUCLEOTIDE SEQUENCE [LARGE SCALE GENOMIC DNA]</scope>
    <source>
        <strain evidence="3">cv. UVA1</strain>
    </source>
</reference>
<keyword evidence="1" id="KW-0472">Membrane</keyword>
<protein>
    <submittedName>
        <fullName evidence="2">Cryptochrome 2</fullName>
    </submittedName>
</protein>
<proteinExistence type="predicted"/>
<accession>A0A5A7PZ50</accession>
<organism evidence="2 3">
    <name type="scientific">Striga asiatica</name>
    <name type="common">Asiatic witchweed</name>
    <name type="synonym">Buchnera asiatica</name>
    <dbReference type="NCBI Taxonomy" id="4170"/>
    <lineage>
        <taxon>Eukaryota</taxon>
        <taxon>Viridiplantae</taxon>
        <taxon>Streptophyta</taxon>
        <taxon>Embryophyta</taxon>
        <taxon>Tracheophyta</taxon>
        <taxon>Spermatophyta</taxon>
        <taxon>Magnoliopsida</taxon>
        <taxon>eudicotyledons</taxon>
        <taxon>Gunneridae</taxon>
        <taxon>Pentapetalae</taxon>
        <taxon>asterids</taxon>
        <taxon>lamiids</taxon>
        <taxon>Lamiales</taxon>
        <taxon>Orobanchaceae</taxon>
        <taxon>Buchnereae</taxon>
        <taxon>Striga</taxon>
    </lineage>
</organism>
<dbReference type="AlphaFoldDB" id="A0A5A7PZ50"/>
<evidence type="ECO:0000313" key="3">
    <source>
        <dbReference type="Proteomes" id="UP000325081"/>
    </source>
</evidence>
<dbReference type="Proteomes" id="UP000325081">
    <property type="component" value="Unassembled WGS sequence"/>
</dbReference>
<name>A0A5A7PZ50_STRAF</name>